<keyword evidence="2" id="KW-1185">Reference proteome</keyword>
<reference evidence="1 2" key="1">
    <citation type="journal article" date="2021" name="bioRxiv">
        <title>Chromosome-scale and haplotype-resolved genome assembly of a tetraploid potato cultivar.</title>
        <authorList>
            <person name="Sun H."/>
            <person name="Jiao W.-B."/>
            <person name="Krause K."/>
            <person name="Campoy J.A."/>
            <person name="Goel M."/>
            <person name="Folz-Donahue K."/>
            <person name="Kukat C."/>
            <person name="Huettel B."/>
            <person name="Schneeberger K."/>
        </authorList>
    </citation>
    <scope>NUCLEOTIDE SEQUENCE [LARGE SCALE GENOMIC DNA]</scope>
    <source>
        <strain evidence="1">SolTubOtavaFocal</strain>
        <tissue evidence="1">Leaves</tissue>
    </source>
</reference>
<evidence type="ECO:0000313" key="1">
    <source>
        <dbReference type="EMBL" id="KAH0761172.1"/>
    </source>
</evidence>
<proteinExistence type="predicted"/>
<accession>A0ABQ7VAT4</accession>
<name>A0ABQ7VAT4_SOLTU</name>
<sequence length="111" mass="12309">IIIEIKKGTWTYLLNNPLNALSSLAGQSGRATKLLFLLLSISPGRDGGCLAFAAAVWLKFLVRTNEKNRKRQVDIAWYDTSPARREVEIEEGNKKEMRGATSFGGEAVDVR</sequence>
<organism evidence="1 2">
    <name type="scientific">Solanum tuberosum</name>
    <name type="common">Potato</name>
    <dbReference type="NCBI Taxonomy" id="4113"/>
    <lineage>
        <taxon>Eukaryota</taxon>
        <taxon>Viridiplantae</taxon>
        <taxon>Streptophyta</taxon>
        <taxon>Embryophyta</taxon>
        <taxon>Tracheophyta</taxon>
        <taxon>Spermatophyta</taxon>
        <taxon>Magnoliopsida</taxon>
        <taxon>eudicotyledons</taxon>
        <taxon>Gunneridae</taxon>
        <taxon>Pentapetalae</taxon>
        <taxon>asterids</taxon>
        <taxon>lamiids</taxon>
        <taxon>Solanales</taxon>
        <taxon>Solanaceae</taxon>
        <taxon>Solanoideae</taxon>
        <taxon>Solaneae</taxon>
        <taxon>Solanum</taxon>
    </lineage>
</organism>
<evidence type="ECO:0000313" key="2">
    <source>
        <dbReference type="Proteomes" id="UP000826656"/>
    </source>
</evidence>
<comment type="caution">
    <text evidence="1">The sequence shown here is derived from an EMBL/GenBank/DDBJ whole genome shotgun (WGS) entry which is preliminary data.</text>
</comment>
<protein>
    <submittedName>
        <fullName evidence="1">Uncharacterized protein</fullName>
    </submittedName>
</protein>
<dbReference type="Proteomes" id="UP000826656">
    <property type="component" value="Unassembled WGS sequence"/>
</dbReference>
<dbReference type="EMBL" id="JAIVGD010000013">
    <property type="protein sequence ID" value="KAH0761172.1"/>
    <property type="molecule type" value="Genomic_DNA"/>
</dbReference>
<feature type="non-terminal residue" evidence="1">
    <location>
        <position position="1"/>
    </location>
</feature>
<gene>
    <name evidence="1" type="ORF">KY290_017245</name>
</gene>